<evidence type="ECO:0000256" key="5">
    <source>
        <dbReference type="ARBA" id="ARBA00022737"/>
    </source>
</evidence>
<feature type="transmembrane region" description="Helical" evidence="10">
    <location>
        <begin position="1217"/>
        <end position="1242"/>
    </location>
</feature>
<dbReference type="InterPro" id="IPR034003">
    <property type="entry name" value="ABCG_PDR_2"/>
</dbReference>
<feature type="domain" description="ABC transporter" evidence="11">
    <location>
        <begin position="748"/>
        <end position="976"/>
    </location>
</feature>
<dbReference type="Pfam" id="PF00005">
    <property type="entry name" value="ABC_tran"/>
    <property type="match status" value="2"/>
</dbReference>
<dbReference type="InterPro" id="IPR027417">
    <property type="entry name" value="P-loop_NTPase"/>
</dbReference>
<evidence type="ECO:0000256" key="1">
    <source>
        <dbReference type="ARBA" id="ARBA00004141"/>
    </source>
</evidence>
<dbReference type="GO" id="GO:0140359">
    <property type="term" value="F:ABC-type transporter activity"/>
    <property type="evidence" value="ECO:0007669"/>
    <property type="project" value="InterPro"/>
</dbReference>
<dbReference type="InterPro" id="IPR043926">
    <property type="entry name" value="ABCG_dom"/>
</dbReference>
<evidence type="ECO:0000256" key="7">
    <source>
        <dbReference type="ARBA" id="ARBA00022840"/>
    </source>
</evidence>
<dbReference type="GO" id="GO:0016887">
    <property type="term" value="F:ATP hydrolysis activity"/>
    <property type="evidence" value="ECO:0007669"/>
    <property type="project" value="InterPro"/>
</dbReference>
<dbReference type="Proteomes" id="UP000196158">
    <property type="component" value="Unassembled WGS sequence"/>
</dbReference>
<feature type="transmembrane region" description="Helical" evidence="10">
    <location>
        <begin position="1146"/>
        <end position="1171"/>
    </location>
</feature>
<feature type="transmembrane region" description="Helical" evidence="10">
    <location>
        <begin position="502"/>
        <end position="524"/>
    </location>
</feature>
<keyword evidence="13" id="KW-1185">Reference proteome</keyword>
<keyword evidence="5" id="KW-0677">Repeat</keyword>
<dbReference type="FunFam" id="3.40.50.300:FF:001618">
    <property type="entry name" value="ABC transporter"/>
    <property type="match status" value="1"/>
</dbReference>
<feature type="transmembrane region" description="Helical" evidence="10">
    <location>
        <begin position="389"/>
        <end position="410"/>
    </location>
</feature>
<organism evidence="12 13">
    <name type="scientific">Maudiozyma saulgeensis</name>
    <dbReference type="NCBI Taxonomy" id="1789683"/>
    <lineage>
        <taxon>Eukaryota</taxon>
        <taxon>Fungi</taxon>
        <taxon>Dikarya</taxon>
        <taxon>Ascomycota</taxon>
        <taxon>Saccharomycotina</taxon>
        <taxon>Saccharomycetes</taxon>
        <taxon>Saccharomycetales</taxon>
        <taxon>Saccharomycetaceae</taxon>
        <taxon>Maudiozyma</taxon>
    </lineage>
</organism>
<feature type="transmembrane region" description="Helical" evidence="10">
    <location>
        <begin position="1340"/>
        <end position="1360"/>
    </location>
</feature>
<feature type="transmembrane region" description="Helical" evidence="10">
    <location>
        <begin position="531"/>
        <end position="552"/>
    </location>
</feature>
<evidence type="ECO:0000313" key="13">
    <source>
        <dbReference type="Proteomes" id="UP000196158"/>
    </source>
</evidence>
<evidence type="ECO:0000256" key="4">
    <source>
        <dbReference type="ARBA" id="ARBA00022692"/>
    </source>
</evidence>
<evidence type="ECO:0000259" key="11">
    <source>
        <dbReference type="PROSITE" id="PS50893"/>
    </source>
</evidence>
<dbReference type="Pfam" id="PF06422">
    <property type="entry name" value="PDR_CDR"/>
    <property type="match status" value="1"/>
</dbReference>
<evidence type="ECO:0000256" key="6">
    <source>
        <dbReference type="ARBA" id="ARBA00022741"/>
    </source>
</evidence>
<proteinExistence type="inferred from homology"/>
<dbReference type="InterPro" id="IPR034001">
    <property type="entry name" value="ABCG_PDR_1"/>
</dbReference>
<dbReference type="InterPro" id="IPR017871">
    <property type="entry name" value="ABC_transporter-like_CS"/>
</dbReference>
<dbReference type="CDD" id="cd03232">
    <property type="entry name" value="ABCG_PDR_domain2"/>
    <property type="match status" value="1"/>
</dbReference>
<name>A0A1X7R2U8_9SACH</name>
<sequence>MSISKYFTPVSDASVTFDNCDIKLDTTTISKENGTFSNTQINDVTFRAEGGEMILVLGNPTSAFFKTLFHGHKDLNYSPTGSARFKDNDFKQFSIKCPHQIVYNNEQDIHFPFLTVEQTIDFALSCKFDLPKSERDSIRDELLKEFGLSHVLKTIVGNDFFRGVSGGERKRISIIETFIANGSVYLWDNSTKGLDSSTALDFLSILQNMTRATNSVNFVKISQASDKIVHKFDKILMFTDSYQVFYGTIDECMTYFSRDLGIPKNPNDCIIEYLTSILNFQFKNNKLNSFNNTEVSDSSSDLKAKTDIEITNVSSPSTNIRNEFDLHRYWISSSIYENLKRITSSVTSNETHLNDVNPDDITTARNIPLTRQIHLVTKRAFQRSLGDKIYLSAQLMSVIIQSLVIGSLFYEIPLNTIGSYSRGSLTFFSLLFFTFLSLAEMPAAFQRQPVIGKQTQLHFYYSWVEVLATTTFDYCYKLLLVIVFSILLYFLAHLQFNGARYFIFLLFLSIYNFSMVSLFSLTALMTPTLSIANLFAGILLLAIAMYASYVIYLANMHPWFVWIAYLNPARYAMETILSNELFNLKLDCKDTIVPRGDTYTNVSFSNKACAWRGATLGNDYVRGRDYLDQGLEYTYSHTWRNFGILIAFLVFFLGCTLFAAQYVKPLYQDGHWKKVLTRHFPFIARHANVLIDETDPDKDIVAAGDLYYDNPSDFSNGAGKETNSFDIKSASASESGLSERVETQSHIISWKNINYTVEGDKQLINNVSGYISSGLTALMGESGAGKTTLLNVLSQRTESGVVEGDILIDGKPLTDIDSFRRSIGFVQQQDLHLEKLTVYESLEISCLLRGDGDKAYINTISDLLKLPLNKLVATLTPTQKKLLSIGVELVTKPSLLLFLDEPTSGLDAEAALTIVQFLKKLSMQGQAIFCTIHQPSKSVISYFDNIFLLKRGGECVYFGPTDEACDYFTKNDKSLTYESENENPADFIIDVVGSNDGNSNEEKHDVKTEPSKWSKVWNNSNERTQVEQMQTKLEEEAIMSGVDFTQNVWKQPSYMEQLMVISRRQYTVTARDKTYVAAKYLLNAGAGLFIGFSFWNIKTNISGLQDTIFFCFMALCVSSPLINQVQDKALQSKEVYVAREARSNTFHWSILLLAQLIVELPLAITSSSLFYVCAFFCCKFDNSPHIAGVWYFNYILFAAYYLTFGLWLIFTAPNLQTAAVFVAFFYSFTASFCGVMQPYSMFPGFWKFMYRVSPYTYFIDTFVSLLLHDRAVVCDNMELVPGQPTTGLTCGQFMKAYIDEYGGYLKNANTMTVCGYCTYTVGDDFLAVEGMSYSNRWRNFGIECAFVAFNIFGMFAGYYLTYLSNFWPLLFKYIKMALPSRRMFQRK</sequence>
<feature type="transmembrane region" description="Helical" evidence="10">
    <location>
        <begin position="1191"/>
        <end position="1210"/>
    </location>
</feature>
<dbReference type="InterPro" id="IPR010929">
    <property type="entry name" value="PDR_CDR_ABC"/>
</dbReference>
<dbReference type="InterPro" id="IPR003593">
    <property type="entry name" value="AAA+_ATPase"/>
</dbReference>
<dbReference type="OrthoDB" id="66620at2759"/>
<dbReference type="SMART" id="SM00382">
    <property type="entry name" value="AAA"/>
    <property type="match status" value="1"/>
</dbReference>
<feature type="domain" description="ABC transporter" evidence="11">
    <location>
        <begin position="24"/>
        <end position="265"/>
    </location>
</feature>
<keyword evidence="7 12" id="KW-0067">ATP-binding</keyword>
<evidence type="ECO:0000256" key="9">
    <source>
        <dbReference type="ARBA" id="ARBA00023136"/>
    </source>
</evidence>
<feature type="transmembrane region" description="Helical" evidence="10">
    <location>
        <begin position="425"/>
        <end position="445"/>
    </location>
</feature>
<protein>
    <submittedName>
        <fullName evidence="12">Similar to Saccharomyces cerevisiae YOR011W AUS1 (Ohnolog of YIL013C PDR11) Plasma membrane sterol transporter of the ATP-binding cassette family</fullName>
    </submittedName>
</protein>
<dbReference type="CDD" id="cd03233">
    <property type="entry name" value="ABCG_PDR_domain1"/>
    <property type="match status" value="1"/>
</dbReference>
<dbReference type="InterPro" id="IPR013525">
    <property type="entry name" value="ABC2_TM"/>
</dbReference>
<accession>A0A1X7R2U8</accession>
<reference evidence="12 13" key="1">
    <citation type="submission" date="2017-04" db="EMBL/GenBank/DDBJ databases">
        <authorList>
            <person name="Afonso C.L."/>
            <person name="Miller P.J."/>
            <person name="Scott M.A."/>
            <person name="Spackman E."/>
            <person name="Goraichik I."/>
            <person name="Dimitrov K.M."/>
            <person name="Suarez D.L."/>
            <person name="Swayne D.E."/>
        </authorList>
    </citation>
    <scope>NUCLEOTIDE SEQUENCE [LARGE SCALE GENOMIC DNA]</scope>
</reference>
<keyword evidence="8 10" id="KW-1133">Transmembrane helix</keyword>
<dbReference type="InterPro" id="IPR003439">
    <property type="entry name" value="ABC_transporter-like_ATP-bd"/>
</dbReference>
<feature type="transmembrane region" description="Helical" evidence="10">
    <location>
        <begin position="1074"/>
        <end position="1095"/>
    </location>
</feature>
<evidence type="ECO:0000256" key="8">
    <source>
        <dbReference type="ARBA" id="ARBA00022989"/>
    </source>
</evidence>
<comment type="similarity">
    <text evidence="2">Belongs to the ABC transporter superfamily. ABCG family. PDR (TC 3.A.1.205) subfamily.</text>
</comment>
<dbReference type="SUPFAM" id="SSF52540">
    <property type="entry name" value="P-loop containing nucleoside triphosphate hydrolases"/>
    <property type="match status" value="2"/>
</dbReference>
<keyword evidence="9 10" id="KW-0472">Membrane</keyword>
<gene>
    <name evidence="12" type="ORF">KASA_0O06270G</name>
</gene>
<dbReference type="EMBL" id="FXLY01000004">
    <property type="protein sequence ID" value="SMN19992.1"/>
    <property type="molecule type" value="Genomic_DNA"/>
</dbReference>
<dbReference type="Pfam" id="PF01061">
    <property type="entry name" value="ABC2_membrane"/>
    <property type="match status" value="2"/>
</dbReference>
<evidence type="ECO:0000313" key="12">
    <source>
        <dbReference type="EMBL" id="SMN19992.1"/>
    </source>
</evidence>
<evidence type="ECO:0000256" key="2">
    <source>
        <dbReference type="ARBA" id="ARBA00006012"/>
    </source>
</evidence>
<dbReference type="Gene3D" id="3.40.50.300">
    <property type="entry name" value="P-loop containing nucleotide triphosphate hydrolases"/>
    <property type="match status" value="2"/>
</dbReference>
<evidence type="ECO:0000256" key="10">
    <source>
        <dbReference type="SAM" id="Phobius"/>
    </source>
</evidence>
<dbReference type="PANTHER" id="PTHR19241">
    <property type="entry name" value="ATP-BINDING CASSETTE TRANSPORTER"/>
    <property type="match status" value="1"/>
</dbReference>
<keyword evidence="6" id="KW-0547">Nucleotide-binding</keyword>
<dbReference type="PROSITE" id="PS50893">
    <property type="entry name" value="ABC_TRANSPORTER_2"/>
    <property type="match status" value="2"/>
</dbReference>
<evidence type="ECO:0000256" key="3">
    <source>
        <dbReference type="ARBA" id="ARBA00022448"/>
    </source>
</evidence>
<comment type="subcellular location">
    <subcellularLocation>
        <location evidence="1">Membrane</location>
        <topology evidence="1">Multi-pass membrane protein</topology>
    </subcellularLocation>
</comment>
<feature type="transmembrane region" description="Helical" evidence="10">
    <location>
        <begin position="642"/>
        <end position="663"/>
    </location>
</feature>
<feature type="transmembrane region" description="Helical" evidence="10">
    <location>
        <begin position="478"/>
        <end position="496"/>
    </location>
</feature>
<dbReference type="PROSITE" id="PS00211">
    <property type="entry name" value="ABC_TRANSPORTER_1"/>
    <property type="match status" value="1"/>
</dbReference>
<dbReference type="GO" id="GO:0005524">
    <property type="term" value="F:ATP binding"/>
    <property type="evidence" value="ECO:0007669"/>
    <property type="project" value="UniProtKB-KW"/>
</dbReference>
<keyword evidence="3" id="KW-0813">Transport</keyword>
<keyword evidence="4 10" id="KW-0812">Transmembrane</keyword>
<dbReference type="Pfam" id="PF19055">
    <property type="entry name" value="ABC2_membrane_7"/>
    <property type="match status" value="1"/>
</dbReference>
<dbReference type="GO" id="GO:0016020">
    <property type="term" value="C:membrane"/>
    <property type="evidence" value="ECO:0007669"/>
    <property type="project" value="UniProtKB-SubCell"/>
</dbReference>
<feature type="transmembrane region" description="Helical" evidence="10">
    <location>
        <begin position="1107"/>
        <end position="1125"/>
    </location>
</feature>